<reference evidence="5 6" key="1">
    <citation type="submission" date="2017-06" db="EMBL/GenBank/DDBJ databases">
        <authorList>
            <person name="Kim H.J."/>
            <person name="Triplett B.A."/>
        </authorList>
    </citation>
    <scope>NUCLEOTIDE SEQUENCE [LARGE SCALE GENOMIC DNA]</scope>
    <source>
        <strain evidence="5 6">DSM 18704</strain>
    </source>
</reference>
<accession>A0A239ECA5</accession>
<dbReference type="EMBL" id="FZOU01000001">
    <property type="protein sequence ID" value="SNS42256.1"/>
    <property type="molecule type" value="Genomic_DNA"/>
</dbReference>
<dbReference type="InterPro" id="IPR036514">
    <property type="entry name" value="SGNH_hydro_sf"/>
</dbReference>
<dbReference type="AlphaFoldDB" id="A0A239ECA5"/>
<dbReference type="GO" id="GO:0016788">
    <property type="term" value="F:hydrolase activity, acting on ester bonds"/>
    <property type="evidence" value="ECO:0007669"/>
    <property type="project" value="UniProtKB-ARBA"/>
</dbReference>
<evidence type="ECO:0000313" key="5">
    <source>
        <dbReference type="EMBL" id="SNS42256.1"/>
    </source>
</evidence>
<evidence type="ECO:0000256" key="1">
    <source>
        <dbReference type="ARBA" id="ARBA00008668"/>
    </source>
</evidence>
<feature type="domain" description="SGNH hydrolase-type esterase" evidence="4">
    <location>
        <begin position="54"/>
        <end position="246"/>
    </location>
</feature>
<organism evidence="5 6">
    <name type="scientific">Granulicella rosea</name>
    <dbReference type="NCBI Taxonomy" id="474952"/>
    <lineage>
        <taxon>Bacteria</taxon>
        <taxon>Pseudomonadati</taxon>
        <taxon>Acidobacteriota</taxon>
        <taxon>Terriglobia</taxon>
        <taxon>Terriglobales</taxon>
        <taxon>Acidobacteriaceae</taxon>
        <taxon>Granulicella</taxon>
    </lineage>
</organism>
<dbReference type="Pfam" id="PF13472">
    <property type="entry name" value="Lipase_GDSL_2"/>
    <property type="match status" value="1"/>
</dbReference>
<dbReference type="InterPro" id="IPR013830">
    <property type="entry name" value="SGNH_hydro"/>
</dbReference>
<dbReference type="PANTHER" id="PTHR43695">
    <property type="entry name" value="PUTATIVE (AFU_ORTHOLOGUE AFUA_2G17250)-RELATED"/>
    <property type="match status" value="1"/>
</dbReference>
<keyword evidence="2" id="KW-0378">Hydrolase</keyword>
<feature type="chain" id="PRO_5012421402" evidence="3">
    <location>
        <begin position="22"/>
        <end position="283"/>
    </location>
</feature>
<evidence type="ECO:0000313" key="6">
    <source>
        <dbReference type="Proteomes" id="UP000198356"/>
    </source>
</evidence>
<dbReference type="SUPFAM" id="SSF52266">
    <property type="entry name" value="SGNH hydrolase"/>
    <property type="match status" value="1"/>
</dbReference>
<sequence>MKLPFQIMLSALLLPPFTLHGQQANTTPMRPMEPIPSNVTYAPANSSLPTIFIVGDSTSVGWGPQFAPFFETRKVNVVVAGASGRSSRTYMTEGLWDRVRAHIHAHDVVLIQFGHNDSSGLNDPFRARGTMKGIGDETEEIDNQLTKKHEVVHSYGWYLRRYVQDTKAKGAVPVILSLTPDNVWNGDKMAPSNVRFAGWAADVAEQEHVNYVNINAILNDRYSKLGKEKTRELFATNDKIHLTKVGWQLNALWILEALERLGDTPVDRFLSVRGKEALPVSPK</sequence>
<evidence type="ECO:0000256" key="3">
    <source>
        <dbReference type="SAM" id="SignalP"/>
    </source>
</evidence>
<dbReference type="OrthoDB" id="191551at2"/>
<comment type="similarity">
    <text evidence="1">Belongs to the 'GDSL' lipolytic enzyme family.</text>
</comment>
<proteinExistence type="inferred from homology"/>
<dbReference type="Proteomes" id="UP000198356">
    <property type="component" value="Unassembled WGS sequence"/>
</dbReference>
<evidence type="ECO:0000259" key="4">
    <source>
        <dbReference type="Pfam" id="PF13472"/>
    </source>
</evidence>
<feature type="signal peptide" evidence="3">
    <location>
        <begin position="1"/>
        <end position="21"/>
    </location>
</feature>
<evidence type="ECO:0000256" key="2">
    <source>
        <dbReference type="ARBA" id="ARBA00022801"/>
    </source>
</evidence>
<keyword evidence="3" id="KW-0732">Signal</keyword>
<dbReference type="PANTHER" id="PTHR43695:SF1">
    <property type="entry name" value="RHAMNOGALACTURONAN ACETYLESTERASE"/>
    <property type="match status" value="1"/>
</dbReference>
<keyword evidence="6" id="KW-1185">Reference proteome</keyword>
<name>A0A239ECA5_9BACT</name>
<dbReference type="InterPro" id="IPR037459">
    <property type="entry name" value="RhgT-like"/>
</dbReference>
<protein>
    <submittedName>
        <fullName evidence="5">Lysophospholipase L1</fullName>
    </submittedName>
</protein>
<gene>
    <name evidence="5" type="ORF">SAMN05421770_101903</name>
</gene>
<dbReference type="Gene3D" id="3.40.50.1110">
    <property type="entry name" value="SGNH hydrolase"/>
    <property type="match status" value="1"/>
</dbReference>